<organism evidence="3">
    <name type="scientific">marine metagenome</name>
    <dbReference type="NCBI Taxonomy" id="408172"/>
    <lineage>
        <taxon>unclassified sequences</taxon>
        <taxon>metagenomes</taxon>
        <taxon>ecological metagenomes</taxon>
    </lineage>
</organism>
<dbReference type="PANTHER" id="PTHR43129">
    <property type="entry name" value="FOSMIDOMYCIN RESISTANCE PROTEIN"/>
    <property type="match status" value="1"/>
</dbReference>
<feature type="transmembrane region" description="Helical" evidence="1">
    <location>
        <begin position="7"/>
        <end position="29"/>
    </location>
</feature>
<evidence type="ECO:0000259" key="2">
    <source>
        <dbReference type="PROSITE" id="PS50850"/>
    </source>
</evidence>
<sequence>MSHKEKIILGITTGSHMSVHSMMLIFPTIMLVLKNEFSTELTTLGMIVSLSTFVYGLGALPTGFLERKYGATTLLLIYQIGTIISTFFIANSQSLPTLTIGLIFSGLFASIYHPAGLTLISHHSKKLSKGMAIHGIGGSLGLALGPMIGAGCTELISWRFAYITISIVNLLLFIITLISSRYWRDITYTTPPKDKIKSKTNKPALKYYYAVSVLMGFTFTGFTTFMPTHFASETQTILQDFSDTMRGGIFTSLVLLSGIIGQSMGGWAGERFPLTKYLFWVVLFNIPFLVLLGLVSNYWLISSALLLGIVHFNWQPVANSLIACLTHSRHRGLGYGINFFLNFGIGAGAAAIGGYIAEKFAVMYIFPMLGIVLFPALILSWILIGKVEEI</sequence>
<feature type="transmembrane region" description="Helical" evidence="1">
    <location>
        <begin position="131"/>
        <end position="148"/>
    </location>
</feature>
<keyword evidence="1" id="KW-0472">Membrane</keyword>
<dbReference type="Pfam" id="PF07690">
    <property type="entry name" value="MFS_1"/>
    <property type="match status" value="1"/>
</dbReference>
<dbReference type="Gene3D" id="1.20.1250.20">
    <property type="entry name" value="MFS general substrate transporter like domains"/>
    <property type="match status" value="1"/>
</dbReference>
<proteinExistence type="predicted"/>
<dbReference type="GO" id="GO:0022857">
    <property type="term" value="F:transmembrane transporter activity"/>
    <property type="evidence" value="ECO:0007669"/>
    <property type="project" value="InterPro"/>
</dbReference>
<feature type="transmembrane region" description="Helical" evidence="1">
    <location>
        <begin position="337"/>
        <end position="357"/>
    </location>
</feature>
<dbReference type="InterPro" id="IPR020846">
    <property type="entry name" value="MFS_dom"/>
</dbReference>
<dbReference type="InterPro" id="IPR011701">
    <property type="entry name" value="MFS"/>
</dbReference>
<feature type="transmembrane region" description="Helical" evidence="1">
    <location>
        <begin position="41"/>
        <end position="60"/>
    </location>
</feature>
<name>A0A382E1L3_9ZZZZ</name>
<dbReference type="PANTHER" id="PTHR43129:SF1">
    <property type="entry name" value="FOSMIDOMYCIN RESISTANCE PROTEIN"/>
    <property type="match status" value="1"/>
</dbReference>
<feature type="transmembrane region" description="Helical" evidence="1">
    <location>
        <begin position="96"/>
        <end position="119"/>
    </location>
</feature>
<protein>
    <recommendedName>
        <fullName evidence="2">Major facilitator superfamily (MFS) profile domain-containing protein</fullName>
    </recommendedName>
</protein>
<keyword evidence="1" id="KW-1133">Transmembrane helix</keyword>
<dbReference type="InterPro" id="IPR036259">
    <property type="entry name" value="MFS_trans_sf"/>
</dbReference>
<feature type="transmembrane region" description="Helical" evidence="1">
    <location>
        <begin position="245"/>
        <end position="265"/>
    </location>
</feature>
<feature type="transmembrane region" description="Helical" evidence="1">
    <location>
        <begin position="204"/>
        <end position="225"/>
    </location>
</feature>
<evidence type="ECO:0000256" key="1">
    <source>
        <dbReference type="SAM" id="Phobius"/>
    </source>
</evidence>
<evidence type="ECO:0000313" key="3">
    <source>
        <dbReference type="EMBL" id="SVB43823.1"/>
    </source>
</evidence>
<feature type="transmembrane region" description="Helical" evidence="1">
    <location>
        <begin position="72"/>
        <end position="90"/>
    </location>
</feature>
<dbReference type="PROSITE" id="PS50850">
    <property type="entry name" value="MFS"/>
    <property type="match status" value="1"/>
</dbReference>
<feature type="transmembrane region" description="Helical" evidence="1">
    <location>
        <begin position="363"/>
        <end position="384"/>
    </location>
</feature>
<dbReference type="EMBL" id="UINC01041911">
    <property type="protein sequence ID" value="SVB43823.1"/>
    <property type="molecule type" value="Genomic_DNA"/>
</dbReference>
<gene>
    <name evidence="3" type="ORF">METZ01_LOCUS196677</name>
</gene>
<feature type="transmembrane region" description="Helical" evidence="1">
    <location>
        <begin position="160"/>
        <end position="183"/>
    </location>
</feature>
<feature type="transmembrane region" description="Helical" evidence="1">
    <location>
        <begin position="277"/>
        <end position="299"/>
    </location>
</feature>
<dbReference type="SUPFAM" id="SSF103473">
    <property type="entry name" value="MFS general substrate transporter"/>
    <property type="match status" value="1"/>
</dbReference>
<accession>A0A382E1L3</accession>
<feature type="domain" description="Major facilitator superfamily (MFS) profile" evidence="2">
    <location>
        <begin position="7"/>
        <end position="388"/>
    </location>
</feature>
<dbReference type="AlphaFoldDB" id="A0A382E1L3"/>
<dbReference type="GO" id="GO:0005886">
    <property type="term" value="C:plasma membrane"/>
    <property type="evidence" value="ECO:0007669"/>
    <property type="project" value="TreeGrafter"/>
</dbReference>
<feature type="transmembrane region" description="Helical" evidence="1">
    <location>
        <begin position="305"/>
        <end position="325"/>
    </location>
</feature>
<reference evidence="3" key="1">
    <citation type="submission" date="2018-05" db="EMBL/GenBank/DDBJ databases">
        <authorList>
            <person name="Lanie J.A."/>
            <person name="Ng W.-L."/>
            <person name="Kazmierczak K.M."/>
            <person name="Andrzejewski T.M."/>
            <person name="Davidsen T.M."/>
            <person name="Wayne K.J."/>
            <person name="Tettelin H."/>
            <person name="Glass J.I."/>
            <person name="Rusch D."/>
            <person name="Podicherti R."/>
            <person name="Tsui H.-C.T."/>
            <person name="Winkler M.E."/>
        </authorList>
    </citation>
    <scope>NUCLEOTIDE SEQUENCE</scope>
</reference>
<keyword evidence="1" id="KW-0812">Transmembrane</keyword>